<dbReference type="Gene3D" id="2.40.50.100">
    <property type="match status" value="1"/>
</dbReference>
<organism evidence="5 6">
    <name type="scientific">Desulfatibacillum aliphaticivorans</name>
    <dbReference type="NCBI Taxonomy" id="218208"/>
    <lineage>
        <taxon>Bacteria</taxon>
        <taxon>Pseudomonadati</taxon>
        <taxon>Thermodesulfobacteriota</taxon>
        <taxon>Desulfobacteria</taxon>
        <taxon>Desulfobacterales</taxon>
        <taxon>Desulfatibacillaceae</taxon>
        <taxon>Desulfatibacillum</taxon>
    </lineage>
</organism>
<evidence type="ECO:0000256" key="2">
    <source>
        <dbReference type="SAM" id="Coils"/>
    </source>
</evidence>
<dbReference type="Gene3D" id="2.40.420.20">
    <property type="match status" value="1"/>
</dbReference>
<evidence type="ECO:0000313" key="5">
    <source>
        <dbReference type="EMBL" id="ACL05104.1"/>
    </source>
</evidence>
<dbReference type="AlphaFoldDB" id="B8FLF8"/>
<dbReference type="EMBL" id="CP001322">
    <property type="protein sequence ID" value="ACL05104.1"/>
    <property type="molecule type" value="Genomic_DNA"/>
</dbReference>
<feature type="coiled-coil region" evidence="2">
    <location>
        <begin position="208"/>
        <end position="235"/>
    </location>
</feature>
<dbReference type="GO" id="GO:0015562">
    <property type="term" value="F:efflux transmembrane transporter activity"/>
    <property type="evidence" value="ECO:0007669"/>
    <property type="project" value="TreeGrafter"/>
</dbReference>
<dbReference type="Gene3D" id="2.40.30.170">
    <property type="match status" value="1"/>
</dbReference>
<accession>B8FLF8</accession>
<sequence>MENRSEPNQEVMVVTRVVLCILILAIGVGAFLFFSAMKKPPKEAENLEKAIKVELQTARLIDKSVAITGTGPAKVKDMVKIAPEVGGKVVSVHPDLELGRRIPKGEILFAIDPVNYQAAYYVAAATVDQTRNTIERLKKQQTIDTERLSTIIRNRDLARAEYERVRTLFEKNNVGTQSGVDKAESAYNQAVDQADQVGLAVDLYPIQIQETYSALESAKARLKMAKADLERTKAAAPFDGRVVSKNLEPGQFIQPGAAILTLADDSVLEVHVPIDSRDARDWLRFKKQEGPKDAAWFSALEPVPCEIRWTEDKNGHYWEGALDRVVAFDSKTRTLTVSVKIPAEKALSKDDDQLPLVEGMFCSVSIPGKIMHGVVELPRWAVSFENTVYISNDDRLKTVPVKVARIQGEKAYVSEGLQEGDQVIVTRLTDPLENSLLEVMNENKGDAAS</sequence>
<evidence type="ECO:0000256" key="1">
    <source>
        <dbReference type="ARBA" id="ARBA00009477"/>
    </source>
</evidence>
<proteinExistence type="inferred from homology"/>
<name>B8FLF8_DESAL</name>
<dbReference type="KEGG" id="dal:Dalk_3416"/>
<keyword evidence="6" id="KW-1185">Reference proteome</keyword>
<keyword evidence="3" id="KW-0472">Membrane</keyword>
<dbReference type="PANTHER" id="PTHR30469">
    <property type="entry name" value="MULTIDRUG RESISTANCE PROTEIN MDTA"/>
    <property type="match status" value="1"/>
</dbReference>
<keyword evidence="2" id="KW-0175">Coiled coil</keyword>
<evidence type="ECO:0000313" key="6">
    <source>
        <dbReference type="Proteomes" id="UP000000739"/>
    </source>
</evidence>
<dbReference type="Gene3D" id="1.10.287.470">
    <property type="entry name" value="Helix hairpin bin"/>
    <property type="match status" value="1"/>
</dbReference>
<dbReference type="PANTHER" id="PTHR30469:SF15">
    <property type="entry name" value="HLYD FAMILY OF SECRETION PROTEINS"/>
    <property type="match status" value="1"/>
</dbReference>
<dbReference type="GO" id="GO:1990281">
    <property type="term" value="C:efflux pump complex"/>
    <property type="evidence" value="ECO:0007669"/>
    <property type="project" value="TreeGrafter"/>
</dbReference>
<dbReference type="NCBIfam" id="TIGR01730">
    <property type="entry name" value="RND_mfp"/>
    <property type="match status" value="1"/>
</dbReference>
<keyword evidence="3" id="KW-0812">Transmembrane</keyword>
<dbReference type="SUPFAM" id="SSF111369">
    <property type="entry name" value="HlyD-like secretion proteins"/>
    <property type="match status" value="2"/>
</dbReference>
<gene>
    <name evidence="5" type="ordered locus">Dalk_3416</name>
</gene>
<dbReference type="InterPro" id="IPR006143">
    <property type="entry name" value="RND_pump_MFP"/>
</dbReference>
<dbReference type="eggNOG" id="COG0845">
    <property type="taxonomic scope" value="Bacteria"/>
</dbReference>
<dbReference type="RefSeq" id="WP_015948161.1">
    <property type="nucleotide sequence ID" value="NC_011768.1"/>
</dbReference>
<protein>
    <submittedName>
        <fullName evidence="5">Efflux transporter, RND family, MFP subunit</fullName>
    </submittedName>
</protein>
<dbReference type="Proteomes" id="UP000000739">
    <property type="component" value="Chromosome"/>
</dbReference>
<keyword evidence="3" id="KW-1133">Transmembrane helix</keyword>
<evidence type="ECO:0000256" key="3">
    <source>
        <dbReference type="SAM" id="Phobius"/>
    </source>
</evidence>
<reference evidence="5 6" key="1">
    <citation type="journal article" date="2012" name="Environ. Microbiol.">
        <title>The genome sequence of Desulfatibacillum alkenivorans AK-01: a blueprint for anaerobic alkane oxidation.</title>
        <authorList>
            <person name="Callaghan A.V."/>
            <person name="Morris B.E."/>
            <person name="Pereira I.A."/>
            <person name="McInerney M.J."/>
            <person name="Austin R.N."/>
            <person name="Groves J.T."/>
            <person name="Kukor J.J."/>
            <person name="Suflita J.M."/>
            <person name="Young L.Y."/>
            <person name="Zylstra G.J."/>
            <person name="Wawrik B."/>
        </authorList>
    </citation>
    <scope>NUCLEOTIDE SEQUENCE [LARGE SCALE GENOMIC DNA]</scope>
    <source>
        <strain evidence="5 6">AK-01</strain>
    </source>
</reference>
<feature type="transmembrane region" description="Helical" evidence="3">
    <location>
        <begin position="12"/>
        <end position="34"/>
    </location>
</feature>
<dbReference type="Pfam" id="PF25973">
    <property type="entry name" value="BSH_CzcB"/>
    <property type="match status" value="1"/>
</dbReference>
<comment type="similarity">
    <text evidence="1">Belongs to the membrane fusion protein (MFP) (TC 8.A.1) family.</text>
</comment>
<dbReference type="InterPro" id="IPR058647">
    <property type="entry name" value="BSH_CzcB-like"/>
</dbReference>
<dbReference type="HOGENOM" id="CLU_018816_18_1_7"/>
<feature type="domain" description="CzcB-like barrel-sandwich hybrid" evidence="4">
    <location>
        <begin position="78"/>
        <end position="264"/>
    </location>
</feature>
<evidence type="ECO:0000259" key="4">
    <source>
        <dbReference type="Pfam" id="PF25973"/>
    </source>
</evidence>